<proteinExistence type="predicted"/>
<dbReference type="AlphaFoldDB" id="A0A5P8FK69"/>
<organism evidence="1 2">
    <name type="scientific">Janibacter melonis</name>
    <dbReference type="NCBI Taxonomy" id="262209"/>
    <lineage>
        <taxon>Bacteria</taxon>
        <taxon>Bacillati</taxon>
        <taxon>Actinomycetota</taxon>
        <taxon>Actinomycetes</taxon>
        <taxon>Micrococcales</taxon>
        <taxon>Intrasporangiaceae</taxon>
        <taxon>Janibacter</taxon>
    </lineage>
</organism>
<dbReference type="GeneID" id="59163322"/>
<dbReference type="RefSeq" id="WP_123091321.1">
    <property type="nucleotide sequence ID" value="NZ_CP044548.2"/>
</dbReference>
<dbReference type="KEGG" id="jme:EEW87_002535"/>
<reference evidence="1 2" key="1">
    <citation type="submission" date="2019-09" db="EMBL/GenBank/DDBJ databases">
        <title>Complete Genome Sequence of Janibacter melonis M714 with both human health impact and industrial applications.</title>
        <authorList>
            <person name="Jin M."/>
            <person name="Zhao Q.R."/>
        </authorList>
    </citation>
    <scope>NUCLEOTIDE SEQUENCE [LARGE SCALE GENOMIC DNA]</scope>
    <source>
        <strain evidence="1 2">M714</strain>
    </source>
</reference>
<dbReference type="EMBL" id="CP044548">
    <property type="protein sequence ID" value="QFQ29444.2"/>
    <property type="molecule type" value="Genomic_DNA"/>
</dbReference>
<dbReference type="Proteomes" id="UP000271708">
    <property type="component" value="Chromosome"/>
</dbReference>
<evidence type="ECO:0000313" key="1">
    <source>
        <dbReference type="EMBL" id="QFQ29444.2"/>
    </source>
</evidence>
<name>A0A5P8FK69_9MICO</name>
<gene>
    <name evidence="1" type="ORF">EEW87_002535</name>
</gene>
<protein>
    <submittedName>
        <fullName evidence="1">Uncharacterized protein</fullName>
    </submittedName>
</protein>
<sequence length="137" mass="14280">MVRAIAAALGAALLPLAGCGLVGGWDQVSLTGTYEYGYSDQDRTLAVSVTKGCQDLRFVSLDVRESDSEVVVAPALETRTDDDVNCAAVITYLTEHVQLDAPLGSRRVVGADGTPLQRCAEVRPVGVSAESCPDPAG</sequence>
<accession>A0A5P8FK69</accession>
<evidence type="ECO:0000313" key="2">
    <source>
        <dbReference type="Proteomes" id="UP000271708"/>
    </source>
</evidence>